<keyword evidence="5" id="KW-0547">Nucleotide-binding</keyword>
<evidence type="ECO:0000256" key="11">
    <source>
        <dbReference type="ARBA" id="ARBA00023212"/>
    </source>
</evidence>
<keyword evidence="3" id="KW-0963">Cytoplasm</keyword>
<evidence type="ECO:0000256" key="10">
    <source>
        <dbReference type="ARBA" id="ARBA00023175"/>
    </source>
</evidence>
<sequence length="3759" mass="431023">MSSDGNERPKRENRTMRTYSLEEYKKNNYPFFSKNRKLIEKRLHIINPTIIKCIEITRHQVPNTLINSETYNFNESSQELNKLMVIIEEGIQKQNLDILNDWYTNIVSIITNKGEIKNVTPKALPEFIKCVTRMISLEMKYMIFRSIDHMLNVLGDPVKLNGAVRELPSLEHYFRLKENSQYINIDHDDKYLYTKQSKLIENVNLINRSLTEYVKDKENEFSYILTLTQTDALFKYLETDHKYEEYLEMLNVLLSYKIKSTKLVDCRKFELGSIDQIEFKKQIFDLSKSCMDKIIEYTVIKQFDDHEMVNNKFNECVKRAFTIPKNTEEFLALGEYMAYASSTFFMEMLATVKYLSAVACDISRYGVLPQKLWQMLGTSIEWIQNVSFVFLKYSTIYESGQLDAEEKLLNMTIRLNRDLDTFPTTFECLDYIDDIDKLDEYRFYINTFRKQIEKFEKTVVWINKEEKLFNKKISVFKELDEIKDFTTPFFDLIEFSYHWQLRKNCAWMRGDFDVLSLPEIELEFDEFYKEGIQIQKKLKVKCKDMLAGEDNLVYNGIVDDLNPDRWPAPLKIIQQTINSMNEFRKFMPIIGTLCNPALTARHWADMSELVGFDLTPNAGTTLTKIIDLQLDEQLPLFEAISFGATKEKQIQQILINMKNDWETVKLSTSPYKNTGLNILSGLDDIQAILDDHMIKTISIRGSAFVKPVEAEVKEWFELVNRMNKTLEEWLNVQIQWLYLMPIFSSKDIVSQMPEEGALFNTINGTIKGLLSMVDLDPLAIKCLGQDGVLDSLIECSKMMENINAGVNNYLEKKRLFFARFFFLSNDEMLEILSETKDPKRVQPHLRKCFEGISKLEFNNNLDILKMCSAEGEQITLEQYISTVQAKGSVEKWLLQLEEQMVISIRKSIENSFNEYQEIKRNLWVQKWPGQSVLCVSQIFWTSEVHHVFVTTGQMRSYHTFLTNQLNDIVDLVRGKLNKQTRITLGALVTLDVHSRDVVDELAINNVSYAMDFKWLSQLRYYWENDTMVRITNSTINYAYEYLGNTPRLVITPLTDRCYRTLISAYSLNLNGAPEGPAGTGKTETTKDLAKALAVQCVVFNCSDSLDYLAMGKFFKGLASAGSWACFDEFNRIDIEVLSVVAQQILSIVQAVRSKVDTFIFDGTELKLNPRCYVCITMNPGYAGRSELPDNLKVLFRTVAMMVPDYALIGEISLYSYGFVNARELSVKIVTTYKLCSEQLSSQSHYDYGMRAVKSVLIAAGNLKMKFPNDNESELLLRSILDVNSAKFLRKDVQLFNGIISDLFPGVKLPNPNYDNLIKAAKITCTKMNLQPTNSFLEKLIQTYEMMVVRHGFMIVGNPLGGKTSLLHSLAETLSLQNKLGQSEEKVLYETINPKAMTMGQLYGCFDDVSHEWSDGIIANTFRQFSMADTPDRKWLIFDGPVDAVWIENMNTVLDDNKKLCLSSGEVISMPDCLSMIFEVMDLTQASPATVSRCGMIYLDPDDLGWRPLIEIWIKNCPEFWSLNQNGIDIMCLFDWLTPPCLYFVRRNCVQLVNAGSTNMVLNVLNILELQLKIATQNVNQNLSSVFTNYLQGSFVYASIWGFGGTLDSNSRLAFDLYFKELWKGEIPGLEPPEELSPLNIILPVEGLLYDYIYNCTSKGSWKHLGEIVKNTNLEEMSNIEQTLVHTLDTVRYTYLINMFITNCKPLLLFGATGTGKSFYIKNYMVNKLSLDEFVPTFITFTIQTSANFTQEIIISKLIKRKRGVYGPPLGKICVIFVDDMNMPIKEQYGAQPPIELLRQLFDHGHWYDLKDTSKVYLKDILVLTAIGPPGGSRQDVYARFLRHFGLFAINSFDDESITKIYSTLLQIGLRRNGFTLEVIPIIDNIIRSTIDLYRSTISNLAPTPSKSHYLFNLRDISKVTNGILMFRKESFTSRHDFVKLWVHEVMRVFYDRLIDDNDRKWLFNEIRTLVGKNFLEKFDVVFEKLSNSTNIILQDMTNLIFTNALDVDSESTEEKKYEEPPSISSFKEIAQKVLDEYDATHKSKLKIVLFKYALEHLSRICRILAIPGGCALLVGVGGSGRQSLTRLAGSICGFNVFQPEISKNYGLNEWRDDLKTILRESGGQNRSTVFLFAEGQIKEEYFLQDIDALLNSGEVPNLYTMDEQQAILDMVRTAAQGGNTNLDISPLAVFNYFISRCKQNLHVCLCFSPIGSTFRNRLRLYPSMVSCCTIDWFEDWPEDALEMVAHKFLEGVNLTEDIKNSAVIACQTFHTDARRLSTEFYAATQRNTYITSASYLDLIKAYTDCTNLKQKEIMDKKLRYVGGLRELEFATLQVNQMKEDLFKLGPQLQKAQKETDAMMKMISHETVEVEKVTAKVQEDEKVANVIAEAANELKIECEADLALAIPVLEEAINALNTLKQDDIRLVKAMQNPPEGVKTVMSAVCVMISMPPDRIPDPDKPGKFKFDFWGPSKRLLGDINFLQKLKDYDKDNIPVHIMAEIRKTYIPDPNFKPSIIAKASSAAKGLCQWIIALNMYDEVVKVVAPKKAKLDIANAEYEANMLILEEKRKQVKELQERLESLKISLEETLLNKEKLSAEVALCEKKLLKAEKLIGSLGGEKHRWAQQATELQDSYDCIPGDILISCGIIAYLAPFTSQFRSSTVNEWKTLCNNLKIPSSHNYSLIDVLGEPVKIQNWTINGLPMDAFSIENAIIMDGSQRWSLLIDPQGQAHKWIKTMEKSNDISIVKMTSQNYMKYLEVCIELGKPVLIENVLENLDAPLDPILLKLFYKQGKFLFIGLGDNVIEYNTSFRLYITSKLRNPHYLPEIFNKVTIINFALTVEGLNDQLLGIVVAKERPDYERKRQQLIVEGAENAKALLDVENSILHILSAPGNILEDEDAVDILDNSKILAEQIKQKQAASVETVAVIDQFRLQYKPVAKHCSILYYCITDLPNLDPMYQYSLNWFINIFIMTIETANRSSILHIRLEALNNSFTYNLYSNVCRSLFEKDKTLFSLIMCTTIMLAEKKIDKEELMFLLTGGVGLKNSIPNPVPDWLLDKSWDEMCRLNELKTYHGIKDDFIREINDWKKYYDLNNHENSKFPSPWHDKLSDFQRILVVRVIRPDKVIPVILKLIKTELGERFINPPPFDIKKSYNDSFCLSPLIFILSPGADPMANLLQFAEKMGLDDTLQSVSLGQGQGPIAELLIQNAQKTGNWVCLQNCHLATSWMGQLEAICDSFDISTVNSKFRLWLTSYPSSQFPISLLQNGVKMTNEPPTGLQANMLRSYQSYPVTDEKFFEGCLGKERIFTKMLYGITFFHAIVLERKKFGSIGWNIPYGFNESDYLISIQQLQIYINEFNEIPYEAVTYLTGECNYGGRVTDSWDRRTLTTILDIFCCPKVVDDPHYLFCDISPKYGIPFRTAHRDFIKQIEGIPAVPSPEVFGLHMNSGITRDLQSTLQLFDSFVSVMETSSGGTSDSSSSDNFLLAIAADILDKLPKNFDIETVAIKYPVMYTESMNTVLVQEMERFNVLLSVIRKSLQDLTKAIKGFIVMTPELETMSISLTVAKYPMLWSKYAYPSLNSLGGFVINFIDRLDFLQVWFENGKPNNFWLSGFFFTQAFLTGAMQNFARRYMIPIDQLCFDFQVQKTDRIKSPPRDGVYCYGLFVDGARWDRSQMILNEQLPKVLTDVLPLVWFIPLKKTKLKQDNRYTCPVYKTSERKGVLSTTGHSTNYVLPMFLNTKKKPSHWVYRGVALLCQLND</sequence>
<feature type="domain" description="Dynein heavy chain hydrolytic ATP-binding dynein motor region" evidence="16">
    <location>
        <begin position="1037"/>
        <end position="1363"/>
    </location>
</feature>
<dbReference type="Pfam" id="PF12775">
    <property type="entry name" value="AAA_7"/>
    <property type="match status" value="1"/>
</dbReference>
<dbReference type="FunFam" id="1.10.8.720:FF:000001">
    <property type="entry name" value="dynein heavy chain 7, axonemal"/>
    <property type="match status" value="1"/>
</dbReference>
<dbReference type="GO" id="GO:0016787">
    <property type="term" value="F:hydrolase activity"/>
    <property type="evidence" value="ECO:0007669"/>
    <property type="project" value="UniProtKB-KW"/>
</dbReference>
<evidence type="ECO:0000256" key="5">
    <source>
        <dbReference type="ARBA" id="ARBA00022741"/>
    </source>
</evidence>
<dbReference type="Gene3D" id="1.20.140.100">
    <property type="entry name" value="Dynein heavy chain, N-terminal domain 2"/>
    <property type="match status" value="1"/>
</dbReference>
<dbReference type="Gene3D" id="3.40.50.300">
    <property type="entry name" value="P-loop containing nucleotide triphosphate hydrolases"/>
    <property type="match status" value="5"/>
</dbReference>
<dbReference type="InterPro" id="IPR013602">
    <property type="entry name" value="Dynein_heavy_linker"/>
</dbReference>
<dbReference type="InterPro" id="IPR004273">
    <property type="entry name" value="Dynein_heavy_D6_P-loop"/>
</dbReference>
<dbReference type="Pfam" id="PF17857">
    <property type="entry name" value="AAA_lid_1"/>
    <property type="match status" value="1"/>
</dbReference>
<dbReference type="Pfam" id="PF17852">
    <property type="entry name" value="Dynein_AAA_lid"/>
    <property type="match status" value="1"/>
</dbReference>
<feature type="domain" description="Dynein heavy chain coiled coil stalk" evidence="17">
    <location>
        <begin position="2322"/>
        <end position="2663"/>
    </location>
</feature>
<dbReference type="Gene3D" id="1.20.58.1120">
    <property type="match status" value="1"/>
</dbReference>
<evidence type="ECO:0000256" key="4">
    <source>
        <dbReference type="ARBA" id="ARBA00022701"/>
    </source>
</evidence>
<keyword evidence="24" id="KW-0378">Hydrolase</keyword>
<dbReference type="Gene3D" id="1.10.8.1220">
    <property type="match status" value="1"/>
</dbReference>
<keyword evidence="12" id="KW-0966">Cell projection</keyword>
<accession>A0A5E4N1F8</accession>
<dbReference type="InterPro" id="IPR024743">
    <property type="entry name" value="Dynein_HC_stalk"/>
</dbReference>
<dbReference type="InterPro" id="IPR043157">
    <property type="entry name" value="Dynein_AAA1S"/>
</dbReference>
<dbReference type="GO" id="GO:0051959">
    <property type="term" value="F:dynein light intermediate chain binding"/>
    <property type="evidence" value="ECO:0007669"/>
    <property type="project" value="InterPro"/>
</dbReference>
<dbReference type="Gene3D" id="1.10.472.130">
    <property type="match status" value="1"/>
</dbReference>
<feature type="domain" description="Dynein heavy chain AAA 5 extension" evidence="20">
    <location>
        <begin position="1532"/>
        <end position="1663"/>
    </location>
</feature>
<dbReference type="FunFam" id="1.20.920.20:FF:000006">
    <property type="entry name" value="Dynein, axonemal, heavy chain 6"/>
    <property type="match status" value="1"/>
</dbReference>
<evidence type="ECO:0000259" key="19">
    <source>
        <dbReference type="Pfam" id="PF12781"/>
    </source>
</evidence>
<dbReference type="InterPro" id="IPR043160">
    <property type="entry name" value="Dynein_C_barrel"/>
</dbReference>
<dbReference type="FunFam" id="1.10.8.710:FF:000004">
    <property type="entry name" value="Dynein axonemal heavy chain 6"/>
    <property type="match status" value="1"/>
</dbReference>
<feature type="coiled-coil region" evidence="13">
    <location>
        <begin position="2546"/>
        <end position="2611"/>
    </location>
</feature>
<dbReference type="Pfam" id="PF12774">
    <property type="entry name" value="AAA_6"/>
    <property type="match status" value="1"/>
</dbReference>
<evidence type="ECO:0000259" key="22">
    <source>
        <dbReference type="Pfam" id="PF18198"/>
    </source>
</evidence>
<dbReference type="Gene3D" id="1.20.920.30">
    <property type="match status" value="1"/>
</dbReference>
<dbReference type="InterPro" id="IPR035699">
    <property type="entry name" value="AAA_6"/>
</dbReference>
<feature type="domain" description="Dynein heavy chain 3 AAA+ lid" evidence="21">
    <location>
        <begin position="1890"/>
        <end position="1978"/>
    </location>
</feature>
<evidence type="ECO:0000256" key="7">
    <source>
        <dbReference type="ARBA" id="ARBA00023017"/>
    </source>
</evidence>
<dbReference type="Gene3D" id="1.20.920.20">
    <property type="match status" value="1"/>
</dbReference>
<dbReference type="Pfam" id="PF03028">
    <property type="entry name" value="Dynein_heavy"/>
    <property type="match status" value="1"/>
</dbReference>
<feature type="domain" description="Dynein heavy chain region D6 P-loop" evidence="14">
    <location>
        <begin position="3159"/>
        <end position="3271"/>
    </location>
</feature>
<proteinExistence type="inferred from homology"/>
<gene>
    <name evidence="24" type="ORF">CINCED_3A005426</name>
</gene>
<dbReference type="PANTHER" id="PTHR22878">
    <property type="entry name" value="DYNEIN HEAVY CHAIN 6, AXONEMAL-LIKE-RELATED"/>
    <property type="match status" value="1"/>
</dbReference>
<dbReference type="SUPFAM" id="SSF52540">
    <property type="entry name" value="P-loop containing nucleoside triphosphate hydrolases"/>
    <property type="match status" value="4"/>
</dbReference>
<dbReference type="Pfam" id="PF18198">
    <property type="entry name" value="AAA_lid_11"/>
    <property type="match status" value="1"/>
</dbReference>
<keyword evidence="11" id="KW-0206">Cytoskeleton</keyword>
<dbReference type="InterPro" id="IPR041658">
    <property type="entry name" value="AAA_lid_11"/>
</dbReference>
<comment type="similarity">
    <text evidence="2">Belongs to the dynein heavy chain family.</text>
</comment>
<dbReference type="Gene3D" id="3.20.180.20">
    <property type="entry name" value="Dynein heavy chain, N-terminal domain 2"/>
    <property type="match status" value="1"/>
</dbReference>
<dbReference type="InterPro" id="IPR026983">
    <property type="entry name" value="DHC"/>
</dbReference>
<dbReference type="InterPro" id="IPR042219">
    <property type="entry name" value="AAA_lid_11_sf"/>
</dbReference>
<dbReference type="FunFam" id="1.20.140.100:FF:000004">
    <property type="entry name" value="Dynein axonemal heavy chain 6"/>
    <property type="match status" value="1"/>
</dbReference>
<evidence type="ECO:0000259" key="21">
    <source>
        <dbReference type="Pfam" id="PF17857"/>
    </source>
</evidence>
<dbReference type="OrthoDB" id="424310at2759"/>
<dbReference type="Pfam" id="PF08393">
    <property type="entry name" value="DHC_N2"/>
    <property type="match status" value="1"/>
</dbReference>
<evidence type="ECO:0000259" key="23">
    <source>
        <dbReference type="Pfam" id="PF18199"/>
    </source>
</evidence>
<dbReference type="Gene3D" id="1.10.287.2620">
    <property type="match status" value="1"/>
</dbReference>
<dbReference type="InterPro" id="IPR035706">
    <property type="entry name" value="AAA_9"/>
</dbReference>
<evidence type="ECO:0000259" key="16">
    <source>
        <dbReference type="Pfam" id="PF12774"/>
    </source>
</evidence>
<evidence type="ECO:0000256" key="8">
    <source>
        <dbReference type="ARBA" id="ARBA00023054"/>
    </source>
</evidence>
<dbReference type="FunFam" id="3.20.180.20:FF:000003">
    <property type="entry name" value="Dynein heavy chain 12, axonemal"/>
    <property type="match status" value="1"/>
</dbReference>
<dbReference type="InterPro" id="IPR042222">
    <property type="entry name" value="Dynein_2_N"/>
</dbReference>
<evidence type="ECO:0000256" key="12">
    <source>
        <dbReference type="ARBA" id="ARBA00023273"/>
    </source>
</evidence>
<name>A0A5E4N1F8_9HEMI</name>
<dbReference type="FunFam" id="1.20.920.30:FF:000002">
    <property type="entry name" value="Dynein axonemal heavy chain 3"/>
    <property type="match status" value="1"/>
</dbReference>
<dbReference type="FunFam" id="3.40.50.300:FF:001145">
    <property type="entry name" value="Putative dynein heavy chain"/>
    <property type="match status" value="1"/>
</dbReference>
<keyword evidence="25" id="KW-1185">Reference proteome</keyword>
<dbReference type="Pfam" id="PF12777">
    <property type="entry name" value="MT"/>
    <property type="match status" value="1"/>
</dbReference>
<dbReference type="GO" id="GO:0030286">
    <property type="term" value="C:dynein complex"/>
    <property type="evidence" value="ECO:0007669"/>
    <property type="project" value="UniProtKB-KW"/>
</dbReference>
<evidence type="ECO:0000259" key="18">
    <source>
        <dbReference type="Pfam" id="PF12780"/>
    </source>
</evidence>
<evidence type="ECO:0000256" key="9">
    <source>
        <dbReference type="ARBA" id="ARBA00023069"/>
    </source>
</evidence>
<dbReference type="GO" id="GO:0005524">
    <property type="term" value="F:ATP binding"/>
    <property type="evidence" value="ECO:0007669"/>
    <property type="project" value="UniProtKB-KW"/>
</dbReference>
<dbReference type="FunFam" id="3.40.50.300:FF:000362">
    <property type="entry name" value="Dynein, axonemal, heavy chain 6"/>
    <property type="match status" value="1"/>
</dbReference>
<evidence type="ECO:0000259" key="20">
    <source>
        <dbReference type="Pfam" id="PF17852"/>
    </source>
</evidence>
<dbReference type="FunFam" id="3.40.50.300:FF:001328">
    <property type="entry name" value="Dynein heavy chain 6, axonemal"/>
    <property type="match status" value="1"/>
</dbReference>
<dbReference type="Proteomes" id="UP000325440">
    <property type="component" value="Unassembled WGS sequence"/>
</dbReference>
<dbReference type="GO" id="GO:0003341">
    <property type="term" value="P:cilium movement"/>
    <property type="evidence" value="ECO:0007669"/>
    <property type="project" value="UniProtKB-ARBA"/>
</dbReference>
<dbReference type="Gene3D" id="3.10.490.20">
    <property type="match status" value="1"/>
</dbReference>
<dbReference type="InterPro" id="IPR027417">
    <property type="entry name" value="P-loop_NTPase"/>
</dbReference>
<dbReference type="GO" id="GO:0005930">
    <property type="term" value="C:axoneme"/>
    <property type="evidence" value="ECO:0007669"/>
    <property type="project" value="UniProtKB-SubCell"/>
</dbReference>
<feature type="domain" description="Dynein heavy chain AAA module D4" evidence="18">
    <location>
        <begin position="2045"/>
        <end position="2304"/>
    </location>
</feature>
<dbReference type="GO" id="GO:0008569">
    <property type="term" value="F:minus-end-directed microtubule motor activity"/>
    <property type="evidence" value="ECO:0007669"/>
    <property type="project" value="InterPro"/>
</dbReference>
<dbReference type="InterPro" id="IPR042228">
    <property type="entry name" value="Dynein_linker_3"/>
</dbReference>
<dbReference type="PANTHER" id="PTHR22878:SF70">
    <property type="entry name" value="DYNEIN HEAVY CHAIN 2, AXONEMAL"/>
    <property type="match status" value="1"/>
</dbReference>
<feature type="domain" description="Dynein heavy chain linker" evidence="15">
    <location>
        <begin position="479"/>
        <end position="910"/>
    </location>
</feature>
<keyword evidence="10" id="KW-0505">Motor protein</keyword>
<evidence type="ECO:0000259" key="14">
    <source>
        <dbReference type="Pfam" id="PF03028"/>
    </source>
</evidence>
<dbReference type="FunFam" id="1.10.8.1220:FF:000001">
    <property type="entry name" value="Dynein axonemal heavy chain 5"/>
    <property type="match status" value="1"/>
</dbReference>
<dbReference type="InterPro" id="IPR024317">
    <property type="entry name" value="Dynein_heavy_chain_D4_dom"/>
</dbReference>
<feature type="domain" description="Dynein heavy chain AAA lid" evidence="22">
    <location>
        <begin position="3307"/>
        <end position="3446"/>
    </location>
</feature>
<evidence type="ECO:0000259" key="17">
    <source>
        <dbReference type="Pfam" id="PF12777"/>
    </source>
</evidence>
<dbReference type="FunFam" id="3.10.490.20:FF:000001">
    <property type="entry name" value="dynein heavy chain 7, axonemal"/>
    <property type="match status" value="1"/>
</dbReference>
<protein>
    <submittedName>
        <fullName evidence="24">Dynein heavy chain, coiled coil stalk,P-loop containing nucleoside triphosphate hydrolase,Dynein heavy</fullName>
    </submittedName>
</protein>
<evidence type="ECO:0000256" key="1">
    <source>
        <dbReference type="ARBA" id="ARBA00004430"/>
    </source>
</evidence>
<dbReference type="InterPro" id="IPR041589">
    <property type="entry name" value="DNAH3_AAA_lid_1"/>
</dbReference>
<reference evidence="24 25" key="1">
    <citation type="submission" date="2019-08" db="EMBL/GenBank/DDBJ databases">
        <authorList>
            <person name="Alioto T."/>
            <person name="Alioto T."/>
            <person name="Gomez Garrido J."/>
        </authorList>
    </citation>
    <scope>NUCLEOTIDE SEQUENCE [LARGE SCALE GENOMIC DNA]</scope>
</reference>
<dbReference type="GO" id="GO:0005874">
    <property type="term" value="C:microtubule"/>
    <property type="evidence" value="ECO:0007669"/>
    <property type="project" value="UniProtKB-KW"/>
</dbReference>
<dbReference type="Pfam" id="PF12780">
    <property type="entry name" value="AAA_8"/>
    <property type="match status" value="1"/>
</dbReference>
<feature type="domain" description="Dynein heavy chain ATP-binding dynein motor region" evidence="19">
    <location>
        <begin position="2693"/>
        <end position="2913"/>
    </location>
</feature>
<organism evidence="24 25">
    <name type="scientific">Cinara cedri</name>
    <dbReference type="NCBI Taxonomy" id="506608"/>
    <lineage>
        <taxon>Eukaryota</taxon>
        <taxon>Metazoa</taxon>
        <taxon>Ecdysozoa</taxon>
        <taxon>Arthropoda</taxon>
        <taxon>Hexapoda</taxon>
        <taxon>Insecta</taxon>
        <taxon>Pterygota</taxon>
        <taxon>Neoptera</taxon>
        <taxon>Paraneoptera</taxon>
        <taxon>Hemiptera</taxon>
        <taxon>Sternorrhyncha</taxon>
        <taxon>Aphidomorpha</taxon>
        <taxon>Aphidoidea</taxon>
        <taxon>Aphididae</taxon>
        <taxon>Lachninae</taxon>
        <taxon>Cinara</taxon>
    </lineage>
</organism>
<dbReference type="Gene3D" id="6.10.140.1060">
    <property type="match status" value="1"/>
</dbReference>
<evidence type="ECO:0000256" key="6">
    <source>
        <dbReference type="ARBA" id="ARBA00022840"/>
    </source>
</evidence>
<keyword evidence="6" id="KW-0067">ATP-binding</keyword>
<keyword evidence="7" id="KW-0243">Dynein</keyword>
<dbReference type="InterPro" id="IPR041466">
    <property type="entry name" value="Dynein_AAA5_ext"/>
</dbReference>
<dbReference type="GO" id="GO:0045505">
    <property type="term" value="F:dynein intermediate chain binding"/>
    <property type="evidence" value="ECO:0007669"/>
    <property type="project" value="InterPro"/>
</dbReference>
<evidence type="ECO:0000313" key="25">
    <source>
        <dbReference type="Proteomes" id="UP000325440"/>
    </source>
</evidence>
<keyword evidence="9" id="KW-0969">Cilium</keyword>
<dbReference type="FunFam" id="1.20.1270.280:FF:000001">
    <property type="entry name" value="dynein heavy chain 7, axonemal"/>
    <property type="match status" value="1"/>
</dbReference>
<dbReference type="Gene3D" id="1.10.8.710">
    <property type="match status" value="1"/>
</dbReference>
<dbReference type="FunFam" id="3.40.50.300:FF:000044">
    <property type="entry name" value="Dynein heavy chain 5, axonemal"/>
    <property type="match status" value="1"/>
</dbReference>
<dbReference type="Gene3D" id="1.20.1270.280">
    <property type="match status" value="1"/>
</dbReference>
<evidence type="ECO:0000256" key="2">
    <source>
        <dbReference type="ARBA" id="ARBA00008887"/>
    </source>
</evidence>
<comment type="subcellular location">
    <subcellularLocation>
        <location evidence="1">Cytoplasm</location>
        <location evidence="1">Cytoskeleton</location>
        <location evidence="1">Cilium axoneme</location>
    </subcellularLocation>
</comment>
<dbReference type="Pfam" id="PF12781">
    <property type="entry name" value="AAA_9"/>
    <property type="match status" value="1"/>
</dbReference>
<dbReference type="InterPro" id="IPR041228">
    <property type="entry name" value="Dynein_C"/>
</dbReference>
<dbReference type="EMBL" id="CABPRJ010001473">
    <property type="protein sequence ID" value="VVC38423.1"/>
    <property type="molecule type" value="Genomic_DNA"/>
</dbReference>
<feature type="domain" description="Dynein heavy chain C-terminal" evidence="23">
    <location>
        <begin position="3454"/>
        <end position="3755"/>
    </location>
</feature>
<keyword evidence="4" id="KW-0493">Microtubule</keyword>
<dbReference type="FunFam" id="3.40.50.300:FF:002141">
    <property type="entry name" value="Dynein heavy chain"/>
    <property type="match status" value="1"/>
</dbReference>
<keyword evidence="8 13" id="KW-0175">Coiled coil</keyword>
<evidence type="ECO:0000313" key="24">
    <source>
        <dbReference type="EMBL" id="VVC38423.1"/>
    </source>
</evidence>
<dbReference type="FunFam" id="1.20.58.1120:FF:000005">
    <property type="entry name" value="Dynein, axonemal, heavy chain 12"/>
    <property type="match status" value="1"/>
</dbReference>
<evidence type="ECO:0000259" key="15">
    <source>
        <dbReference type="Pfam" id="PF08393"/>
    </source>
</evidence>
<dbReference type="Gene3D" id="1.10.8.720">
    <property type="entry name" value="Region D6 of dynein motor"/>
    <property type="match status" value="1"/>
</dbReference>
<evidence type="ECO:0000256" key="3">
    <source>
        <dbReference type="ARBA" id="ARBA00022490"/>
    </source>
</evidence>
<dbReference type="Pfam" id="PF18199">
    <property type="entry name" value="Dynein_C"/>
    <property type="match status" value="1"/>
</dbReference>
<evidence type="ECO:0000256" key="13">
    <source>
        <dbReference type="SAM" id="Coils"/>
    </source>
</evidence>